<comment type="caution">
    <text evidence="1">The sequence shown here is derived from an EMBL/GenBank/DDBJ whole genome shotgun (WGS) entry which is preliminary data.</text>
</comment>
<keyword evidence="2" id="KW-1185">Reference proteome</keyword>
<sequence>MDPKTRTRIVSGAFLLLLVAVAIGALLQK</sequence>
<evidence type="ECO:0000313" key="2">
    <source>
        <dbReference type="Proteomes" id="UP000540506"/>
    </source>
</evidence>
<organism evidence="1 2">
    <name type="scientific">Kitasatospora kifunensis</name>
    <name type="common">Streptomyces kifunensis</name>
    <dbReference type="NCBI Taxonomy" id="58351"/>
    <lineage>
        <taxon>Bacteria</taxon>
        <taxon>Bacillati</taxon>
        <taxon>Actinomycetota</taxon>
        <taxon>Actinomycetes</taxon>
        <taxon>Kitasatosporales</taxon>
        <taxon>Streptomycetaceae</taxon>
        <taxon>Kitasatospora</taxon>
    </lineage>
</organism>
<dbReference type="Proteomes" id="UP000540506">
    <property type="component" value="Unassembled WGS sequence"/>
</dbReference>
<accession>A0A7W7VV71</accession>
<evidence type="ECO:0000313" key="1">
    <source>
        <dbReference type="EMBL" id="MBB4924087.1"/>
    </source>
</evidence>
<reference evidence="1 2" key="1">
    <citation type="submission" date="2020-08" db="EMBL/GenBank/DDBJ databases">
        <title>Sequencing the genomes of 1000 actinobacteria strains.</title>
        <authorList>
            <person name="Klenk H.-P."/>
        </authorList>
    </citation>
    <scope>NUCLEOTIDE SEQUENCE [LARGE SCALE GENOMIC DNA]</scope>
    <source>
        <strain evidence="1 2">DSM 41654</strain>
    </source>
</reference>
<dbReference type="EMBL" id="JACHJV010000001">
    <property type="protein sequence ID" value="MBB4924087.1"/>
    <property type="molecule type" value="Genomic_DNA"/>
</dbReference>
<gene>
    <name evidence="1" type="ORF">FHR34_003080</name>
</gene>
<protein>
    <submittedName>
        <fullName evidence="1">Uncharacterized protein</fullName>
    </submittedName>
</protein>
<name>A0A7W7VV71_KITKI</name>
<dbReference type="AlphaFoldDB" id="A0A7W7VV71"/>
<proteinExistence type="predicted"/>